<dbReference type="PANTHER" id="PTHR43877:SF2">
    <property type="entry name" value="AMINOALKYLPHOSPHONATE N-ACETYLTRANSFERASE-RELATED"/>
    <property type="match status" value="1"/>
</dbReference>
<evidence type="ECO:0000256" key="3">
    <source>
        <dbReference type="ARBA" id="ARBA00023315"/>
    </source>
</evidence>
<dbReference type="PROSITE" id="PS00893">
    <property type="entry name" value="NUDIX_BOX"/>
    <property type="match status" value="1"/>
</dbReference>
<dbReference type="AlphaFoldDB" id="A0AA96LDK6"/>
<dbReference type="Gene3D" id="3.40.630.30">
    <property type="match status" value="1"/>
</dbReference>
<keyword evidence="3 7" id="KW-0012">Acyltransferase</keyword>
<dbReference type="InterPro" id="IPR000182">
    <property type="entry name" value="GNAT_dom"/>
</dbReference>
<dbReference type="EC" id="2.3.1.-" evidence="7"/>
<dbReference type="InterPro" id="IPR020084">
    <property type="entry name" value="NUDIX_hydrolase_CS"/>
</dbReference>
<dbReference type="PROSITE" id="PS51186">
    <property type="entry name" value="GNAT"/>
    <property type="match status" value="1"/>
</dbReference>
<dbReference type="Pfam" id="PF00293">
    <property type="entry name" value="NUDIX"/>
    <property type="match status" value="1"/>
</dbReference>
<dbReference type="RefSeq" id="WP_315603915.1">
    <property type="nucleotide sequence ID" value="NZ_CP130318.1"/>
</dbReference>
<evidence type="ECO:0000313" key="7">
    <source>
        <dbReference type="EMBL" id="WNQ10141.1"/>
    </source>
</evidence>
<dbReference type="SUPFAM" id="SSF55729">
    <property type="entry name" value="Acyl-CoA N-acyltransferases (Nat)"/>
    <property type="match status" value="1"/>
</dbReference>
<dbReference type="InterPro" id="IPR020476">
    <property type="entry name" value="Nudix_hydrolase"/>
</dbReference>
<evidence type="ECO:0000256" key="4">
    <source>
        <dbReference type="RuleBase" id="RU003476"/>
    </source>
</evidence>
<dbReference type="GO" id="GO:0016787">
    <property type="term" value="F:hydrolase activity"/>
    <property type="evidence" value="ECO:0007669"/>
    <property type="project" value="UniProtKB-KW"/>
</dbReference>
<dbReference type="PRINTS" id="PR00502">
    <property type="entry name" value="NUDIXFAMILY"/>
</dbReference>
<dbReference type="EMBL" id="CP130318">
    <property type="protein sequence ID" value="WNQ10141.1"/>
    <property type="molecule type" value="Genomic_DNA"/>
</dbReference>
<comment type="similarity">
    <text evidence="4">Belongs to the Nudix hydrolase family.</text>
</comment>
<gene>
    <name evidence="7" type="ORF">MJA45_21310</name>
</gene>
<feature type="domain" description="Nudix hydrolase" evidence="6">
    <location>
        <begin position="188"/>
        <end position="322"/>
    </location>
</feature>
<dbReference type="CDD" id="cd04301">
    <property type="entry name" value="NAT_SF"/>
    <property type="match status" value="1"/>
</dbReference>
<keyword evidence="2 4" id="KW-0378">Hydrolase</keyword>
<proteinExistence type="inferred from homology"/>
<evidence type="ECO:0000259" key="6">
    <source>
        <dbReference type="PROSITE" id="PS51462"/>
    </source>
</evidence>
<accession>A0AA96LDK6</accession>
<dbReference type="InterPro" id="IPR015797">
    <property type="entry name" value="NUDIX_hydrolase-like_dom_sf"/>
</dbReference>
<dbReference type="InterPro" id="IPR050832">
    <property type="entry name" value="Bact_Acetyltransf"/>
</dbReference>
<evidence type="ECO:0000259" key="5">
    <source>
        <dbReference type="PROSITE" id="PS51186"/>
    </source>
</evidence>
<keyword evidence="1 7" id="KW-0808">Transferase</keyword>
<evidence type="ECO:0000256" key="1">
    <source>
        <dbReference type="ARBA" id="ARBA00022679"/>
    </source>
</evidence>
<dbReference type="SUPFAM" id="SSF55811">
    <property type="entry name" value="Nudix"/>
    <property type="match status" value="1"/>
</dbReference>
<name>A0AA96LDK6_9BACL</name>
<protein>
    <submittedName>
        <fullName evidence="7">GNAT family N-acetyltransferase</fullName>
        <ecNumber evidence="7">2.3.1.-</ecNumber>
    </submittedName>
</protein>
<dbReference type="Gene3D" id="3.90.79.10">
    <property type="entry name" value="Nucleoside Triphosphate Pyrophosphohydrolase"/>
    <property type="match status" value="1"/>
</dbReference>
<dbReference type="PANTHER" id="PTHR43877">
    <property type="entry name" value="AMINOALKYLPHOSPHONATE N-ACETYLTRANSFERASE-RELATED-RELATED"/>
    <property type="match status" value="1"/>
</dbReference>
<dbReference type="Pfam" id="PF00583">
    <property type="entry name" value="Acetyltransf_1"/>
    <property type="match status" value="1"/>
</dbReference>
<dbReference type="PROSITE" id="PS51462">
    <property type="entry name" value="NUDIX"/>
    <property type="match status" value="1"/>
</dbReference>
<dbReference type="InterPro" id="IPR000086">
    <property type="entry name" value="NUDIX_hydrolase_dom"/>
</dbReference>
<dbReference type="GO" id="GO:0016747">
    <property type="term" value="F:acyltransferase activity, transferring groups other than amino-acyl groups"/>
    <property type="evidence" value="ECO:0007669"/>
    <property type="project" value="InterPro"/>
</dbReference>
<keyword evidence="8" id="KW-1185">Reference proteome</keyword>
<dbReference type="Proteomes" id="UP001305702">
    <property type="component" value="Chromosome"/>
</dbReference>
<reference evidence="7 8" key="1">
    <citation type="submission" date="2022-02" db="EMBL/GenBank/DDBJ databases">
        <title>Paenibacillus sp. MBLB1776 Whole Genome Shotgun Sequencing.</title>
        <authorList>
            <person name="Hwang C.Y."/>
            <person name="Cho E.-S."/>
            <person name="Seo M.-J."/>
        </authorList>
    </citation>
    <scope>NUCLEOTIDE SEQUENCE [LARGE SCALE GENOMIC DNA]</scope>
    <source>
        <strain evidence="7 8">MBLB1776</strain>
    </source>
</reference>
<evidence type="ECO:0000313" key="8">
    <source>
        <dbReference type="Proteomes" id="UP001305702"/>
    </source>
</evidence>
<dbReference type="KEGG" id="paun:MJA45_21310"/>
<sequence>MIVLPDLKIQAVPANDRSLHKLIGELDEELLERYPAEDIHGVDFGDPGVREMVFAVAFADGVPAACGGIRRLPGPFAELKRFYVARPFRRQGMAAALLAYLEDRARELGALSLRLETGPEQPESLRFYEKHGYHPIAAFGPYAGFETSLCYEKALTGLESYRALSNLIDWGPVKGRFGWADASSLDEALVSNVSIIPYTSEGYVVFQLENGRWELPGGTMEPGETYLQTLRREMAEELGAELVTYRIFGQFHCESVAAGPYKPHIPHPRFIRLLGYGEVRLTGRPLNPPDGEQVALVETVPIEEAVRRFESQRRSDIADMYRAAHEIREREASLNR</sequence>
<feature type="domain" description="N-acetyltransferase" evidence="5">
    <location>
        <begin position="2"/>
        <end position="156"/>
    </location>
</feature>
<evidence type="ECO:0000256" key="2">
    <source>
        <dbReference type="ARBA" id="ARBA00022801"/>
    </source>
</evidence>
<dbReference type="InterPro" id="IPR016181">
    <property type="entry name" value="Acyl_CoA_acyltransferase"/>
</dbReference>
<organism evidence="7 8">
    <name type="scientific">Paenibacillus aurantius</name>
    <dbReference type="NCBI Taxonomy" id="2918900"/>
    <lineage>
        <taxon>Bacteria</taxon>
        <taxon>Bacillati</taxon>
        <taxon>Bacillota</taxon>
        <taxon>Bacilli</taxon>
        <taxon>Bacillales</taxon>
        <taxon>Paenibacillaceae</taxon>
        <taxon>Paenibacillus</taxon>
    </lineage>
</organism>